<evidence type="ECO:0000256" key="4">
    <source>
        <dbReference type="ARBA" id="ARBA00023136"/>
    </source>
</evidence>
<evidence type="ECO:0000313" key="7">
    <source>
        <dbReference type="EMBL" id="OGM24893.1"/>
    </source>
</evidence>
<dbReference type="PANTHER" id="PTHR37422:SF13">
    <property type="entry name" value="LIPOPOLYSACCHARIDE BIOSYNTHESIS PROTEIN PA4999-RELATED"/>
    <property type="match status" value="1"/>
</dbReference>
<dbReference type="InterPro" id="IPR007016">
    <property type="entry name" value="O-antigen_ligase-rel_domated"/>
</dbReference>
<feature type="transmembrane region" description="Helical" evidence="5">
    <location>
        <begin position="430"/>
        <end position="449"/>
    </location>
</feature>
<keyword evidence="4 5" id="KW-0472">Membrane</keyword>
<dbReference type="AlphaFoldDB" id="A0A1F7YC73"/>
<gene>
    <name evidence="7" type="ORF">A2627_02910</name>
</gene>
<dbReference type="InterPro" id="IPR051533">
    <property type="entry name" value="WaaL-like"/>
</dbReference>
<evidence type="ECO:0000256" key="1">
    <source>
        <dbReference type="ARBA" id="ARBA00004141"/>
    </source>
</evidence>
<evidence type="ECO:0000313" key="8">
    <source>
        <dbReference type="Proteomes" id="UP000178851"/>
    </source>
</evidence>
<sequence>MQKHLEKFRKYFFKYSAAAILFAIPLYAKFPYFNVVGTYVSVRLEDFLILFITVLWVLFNISNLRFFLKNKIVLSMLVFLIVSFLSLASAFLVTKSISLSVGIFHWMRRIEYFSAFFVGFTALQSLHDLKFYVKCLFIVVFMVFIYGLGQKYLYWPIVTTQNSEYAKGVALRYTPGAHINSTFAGHYDLASFLVLILPLFFTFLFLVESKYKKILIMIVIASGYWLLMNAISRISIISFIIGVSIALFSIKKYKAIPLVILVTLIISAFSTNLVSRYSNIFEVTIKKLYLNVKPSNIYAIENTLELPKRHTNNEQKQTSSSPVFEDRSTSIRLNVEWPRALRAFYKNPLFGTGFSSITLATDNEYLRLLGEVGLVGFFGFSLLILRIFKMLIKNLPLAEVNFKNAFLAGIIGSFTAVFVNAIFIDIFEASKFAIIFWLMVGLSMSLLNIKTNE</sequence>
<feature type="transmembrane region" description="Helical" evidence="5">
    <location>
        <begin position="12"/>
        <end position="28"/>
    </location>
</feature>
<feature type="domain" description="O-antigen ligase-related" evidence="6">
    <location>
        <begin position="225"/>
        <end position="380"/>
    </location>
</feature>
<feature type="transmembrane region" description="Helical" evidence="5">
    <location>
        <begin position="404"/>
        <end position="424"/>
    </location>
</feature>
<dbReference type="Pfam" id="PF04932">
    <property type="entry name" value="Wzy_C"/>
    <property type="match status" value="1"/>
</dbReference>
<feature type="transmembrane region" description="Helical" evidence="5">
    <location>
        <begin position="189"/>
        <end position="207"/>
    </location>
</feature>
<feature type="transmembrane region" description="Helical" evidence="5">
    <location>
        <begin position="214"/>
        <end position="247"/>
    </location>
</feature>
<evidence type="ECO:0000256" key="5">
    <source>
        <dbReference type="SAM" id="Phobius"/>
    </source>
</evidence>
<comment type="subcellular location">
    <subcellularLocation>
        <location evidence="1">Membrane</location>
        <topology evidence="1">Multi-pass membrane protein</topology>
    </subcellularLocation>
</comment>
<feature type="transmembrane region" description="Helical" evidence="5">
    <location>
        <begin position="48"/>
        <end position="66"/>
    </location>
</feature>
<protein>
    <recommendedName>
        <fullName evidence="6">O-antigen ligase-related domain-containing protein</fullName>
    </recommendedName>
</protein>
<evidence type="ECO:0000256" key="2">
    <source>
        <dbReference type="ARBA" id="ARBA00022692"/>
    </source>
</evidence>
<reference evidence="7 8" key="1">
    <citation type="journal article" date="2016" name="Nat. Commun.">
        <title>Thousands of microbial genomes shed light on interconnected biogeochemical processes in an aquifer system.</title>
        <authorList>
            <person name="Anantharaman K."/>
            <person name="Brown C.T."/>
            <person name="Hug L.A."/>
            <person name="Sharon I."/>
            <person name="Castelle C.J."/>
            <person name="Probst A.J."/>
            <person name="Thomas B.C."/>
            <person name="Singh A."/>
            <person name="Wilkins M.J."/>
            <person name="Karaoz U."/>
            <person name="Brodie E.L."/>
            <person name="Williams K.H."/>
            <person name="Hubbard S.S."/>
            <person name="Banfield J.F."/>
        </authorList>
    </citation>
    <scope>NUCLEOTIDE SEQUENCE [LARGE SCALE GENOMIC DNA]</scope>
</reference>
<dbReference type="EMBL" id="MGGI01000025">
    <property type="protein sequence ID" value="OGM24893.1"/>
    <property type="molecule type" value="Genomic_DNA"/>
</dbReference>
<keyword evidence="3 5" id="KW-1133">Transmembrane helix</keyword>
<feature type="transmembrane region" description="Helical" evidence="5">
    <location>
        <begin position="372"/>
        <end position="392"/>
    </location>
</feature>
<proteinExistence type="predicted"/>
<dbReference type="GO" id="GO:0016020">
    <property type="term" value="C:membrane"/>
    <property type="evidence" value="ECO:0007669"/>
    <property type="project" value="UniProtKB-SubCell"/>
</dbReference>
<feature type="transmembrane region" description="Helical" evidence="5">
    <location>
        <begin position="131"/>
        <end position="149"/>
    </location>
</feature>
<evidence type="ECO:0000256" key="3">
    <source>
        <dbReference type="ARBA" id="ARBA00022989"/>
    </source>
</evidence>
<keyword evidence="2 5" id="KW-0812">Transmembrane</keyword>
<feature type="transmembrane region" description="Helical" evidence="5">
    <location>
        <begin position="253"/>
        <end position="274"/>
    </location>
</feature>
<comment type="caution">
    <text evidence="7">The sequence shown here is derived from an EMBL/GenBank/DDBJ whole genome shotgun (WGS) entry which is preliminary data.</text>
</comment>
<dbReference type="Proteomes" id="UP000178851">
    <property type="component" value="Unassembled WGS sequence"/>
</dbReference>
<feature type="transmembrane region" description="Helical" evidence="5">
    <location>
        <begin position="106"/>
        <end position="124"/>
    </location>
</feature>
<organism evidence="7 8">
    <name type="scientific">Candidatus Woesebacteria bacterium RIFCSPHIGHO2_01_FULL_39_28</name>
    <dbReference type="NCBI Taxonomy" id="1802496"/>
    <lineage>
        <taxon>Bacteria</taxon>
        <taxon>Candidatus Woeseibacteriota</taxon>
    </lineage>
</organism>
<evidence type="ECO:0000259" key="6">
    <source>
        <dbReference type="Pfam" id="PF04932"/>
    </source>
</evidence>
<dbReference type="PANTHER" id="PTHR37422">
    <property type="entry name" value="TEICHURONIC ACID BIOSYNTHESIS PROTEIN TUAE"/>
    <property type="match status" value="1"/>
</dbReference>
<name>A0A1F7YC73_9BACT</name>
<accession>A0A1F7YC73</accession>
<feature type="transmembrane region" description="Helical" evidence="5">
    <location>
        <begin position="73"/>
        <end position="94"/>
    </location>
</feature>